<protein>
    <submittedName>
        <fullName evidence="1">Uncharacterized protein</fullName>
    </submittedName>
</protein>
<dbReference type="EMBL" id="MN739365">
    <property type="protein sequence ID" value="QHT01172.1"/>
    <property type="molecule type" value="Genomic_DNA"/>
</dbReference>
<sequence length="39" mass="4822">MDMAWDAVLKSEDPVVVDCIRKYYAQQRRLRIIFNYYHN</sequence>
<evidence type="ECO:0000313" key="1">
    <source>
        <dbReference type="EMBL" id="QHT01172.1"/>
    </source>
</evidence>
<dbReference type="AlphaFoldDB" id="A0A6C0CAP2"/>
<name>A0A6C0CAP2_9ZZZZ</name>
<organism evidence="1">
    <name type="scientific">viral metagenome</name>
    <dbReference type="NCBI Taxonomy" id="1070528"/>
    <lineage>
        <taxon>unclassified sequences</taxon>
        <taxon>metagenomes</taxon>
        <taxon>organismal metagenomes</taxon>
    </lineage>
</organism>
<accession>A0A6C0CAP2</accession>
<proteinExistence type="predicted"/>
<reference evidence="1" key="1">
    <citation type="journal article" date="2020" name="Nature">
        <title>Giant virus diversity and host interactions through global metagenomics.</title>
        <authorList>
            <person name="Schulz F."/>
            <person name="Roux S."/>
            <person name="Paez-Espino D."/>
            <person name="Jungbluth S."/>
            <person name="Walsh D.A."/>
            <person name="Denef V.J."/>
            <person name="McMahon K.D."/>
            <person name="Konstantinidis K.T."/>
            <person name="Eloe-Fadrosh E.A."/>
            <person name="Kyrpides N.C."/>
            <person name="Woyke T."/>
        </authorList>
    </citation>
    <scope>NUCLEOTIDE SEQUENCE</scope>
    <source>
        <strain evidence="1">GVMAG-M-3300020192-26</strain>
    </source>
</reference>